<keyword evidence="3" id="KW-0597">Phosphoprotein</keyword>
<keyword evidence="10" id="KW-0812">Transmembrane</keyword>
<evidence type="ECO:0000256" key="4">
    <source>
        <dbReference type="ARBA" id="ARBA00022679"/>
    </source>
</evidence>
<feature type="transmembrane region" description="Helical" evidence="10">
    <location>
        <begin position="152"/>
        <end position="170"/>
    </location>
</feature>
<dbReference type="Pfam" id="PF07730">
    <property type="entry name" value="HisKA_3"/>
    <property type="match status" value="1"/>
</dbReference>
<name>A0ABU1SAQ5_9MICO</name>
<protein>
    <recommendedName>
        <fullName evidence="2">histidine kinase</fullName>
        <ecNumber evidence="2">2.7.13.3</ecNumber>
    </recommendedName>
</protein>
<feature type="domain" description="Histidine kinase/HSP90-like ATPase" evidence="11">
    <location>
        <begin position="334"/>
        <end position="432"/>
    </location>
</feature>
<sequence length="435" mass="45618">MPENTSGKPSSPTGDPASASPLPVSLYTEERIREGWQLIRTSAARRPPTVPALGWISLAVALVLTAVSTAVNASISGVPVVAALAGAVLQCGSIALAVVMPRLAIVAHAAGIMIVALTAATGTGAPWPLPVPGMIAMSAFLLVLALREPWPLPATGFLAAFGAALFSVALRPDADPAWSIDIAVASQALVVMVLGIGIAQWRIVRGELRDAQAATEVEVGRVRWATERRRIAREMHDVVAHSMSIVHMQASSAVYRHPGLPIEVAEEFDGIAVRARSALTEMRQLLGVLRDEGEQLTAPQPTLADLDELVERSRTAGVRVTAQIALPDPLPDDAVQLAVYRAAQEGLSNTVRHAPGSNVRVILEEERSPGGERRLLLEVIDDGTGARSIEQSGRSGLGIAGMQERVGLVGGSVVAGPRGRGWAVVVQVPLTEESA</sequence>
<keyword evidence="10" id="KW-1133">Transmembrane helix</keyword>
<dbReference type="InterPro" id="IPR036890">
    <property type="entry name" value="HATPase_C_sf"/>
</dbReference>
<dbReference type="InterPro" id="IPR011712">
    <property type="entry name" value="Sig_transdc_His_kin_sub3_dim/P"/>
</dbReference>
<evidence type="ECO:0000259" key="11">
    <source>
        <dbReference type="SMART" id="SM00387"/>
    </source>
</evidence>
<evidence type="ECO:0000256" key="3">
    <source>
        <dbReference type="ARBA" id="ARBA00022553"/>
    </source>
</evidence>
<keyword evidence="8" id="KW-0902">Two-component regulatory system</keyword>
<dbReference type="EMBL" id="JAVDUM010000004">
    <property type="protein sequence ID" value="MDR6866697.1"/>
    <property type="molecule type" value="Genomic_DNA"/>
</dbReference>
<dbReference type="SMART" id="SM00387">
    <property type="entry name" value="HATPase_c"/>
    <property type="match status" value="1"/>
</dbReference>
<organism evidence="12 13">
    <name type="scientific">Microbacterium resistens</name>
    <dbReference type="NCBI Taxonomy" id="156977"/>
    <lineage>
        <taxon>Bacteria</taxon>
        <taxon>Bacillati</taxon>
        <taxon>Actinomycetota</taxon>
        <taxon>Actinomycetes</taxon>
        <taxon>Micrococcales</taxon>
        <taxon>Microbacteriaceae</taxon>
        <taxon>Microbacterium</taxon>
    </lineage>
</organism>
<evidence type="ECO:0000256" key="10">
    <source>
        <dbReference type="SAM" id="Phobius"/>
    </source>
</evidence>
<reference evidence="12 13" key="1">
    <citation type="submission" date="2023-07" db="EMBL/GenBank/DDBJ databases">
        <title>Sorghum-associated microbial communities from plants grown in Nebraska, USA.</title>
        <authorList>
            <person name="Schachtman D."/>
        </authorList>
    </citation>
    <scope>NUCLEOTIDE SEQUENCE [LARGE SCALE GENOMIC DNA]</scope>
    <source>
        <strain evidence="12 13">2980</strain>
    </source>
</reference>
<dbReference type="Proteomes" id="UP001259347">
    <property type="component" value="Unassembled WGS sequence"/>
</dbReference>
<dbReference type="RefSeq" id="WP_310018743.1">
    <property type="nucleotide sequence ID" value="NZ_JAVDUM010000004.1"/>
</dbReference>
<dbReference type="PANTHER" id="PTHR24421:SF10">
    <property type="entry name" value="NITRATE_NITRITE SENSOR PROTEIN NARQ"/>
    <property type="match status" value="1"/>
</dbReference>
<accession>A0ABU1SAQ5</accession>
<dbReference type="Pfam" id="PF02518">
    <property type="entry name" value="HATPase_c"/>
    <property type="match status" value="1"/>
</dbReference>
<evidence type="ECO:0000256" key="5">
    <source>
        <dbReference type="ARBA" id="ARBA00022741"/>
    </source>
</evidence>
<keyword evidence="6 12" id="KW-0418">Kinase</keyword>
<dbReference type="InterPro" id="IPR050482">
    <property type="entry name" value="Sensor_HK_TwoCompSys"/>
</dbReference>
<keyword evidence="5" id="KW-0547">Nucleotide-binding</keyword>
<dbReference type="SUPFAM" id="SSF55874">
    <property type="entry name" value="ATPase domain of HSP90 chaperone/DNA topoisomerase II/histidine kinase"/>
    <property type="match status" value="1"/>
</dbReference>
<keyword evidence="7" id="KW-0067">ATP-binding</keyword>
<gene>
    <name evidence="12" type="ORF">J2Y69_001290</name>
</gene>
<feature type="region of interest" description="Disordered" evidence="9">
    <location>
        <begin position="1"/>
        <end position="21"/>
    </location>
</feature>
<evidence type="ECO:0000256" key="6">
    <source>
        <dbReference type="ARBA" id="ARBA00022777"/>
    </source>
</evidence>
<evidence type="ECO:0000313" key="13">
    <source>
        <dbReference type="Proteomes" id="UP001259347"/>
    </source>
</evidence>
<evidence type="ECO:0000256" key="9">
    <source>
        <dbReference type="SAM" id="MobiDB-lite"/>
    </source>
</evidence>
<evidence type="ECO:0000313" key="12">
    <source>
        <dbReference type="EMBL" id="MDR6866697.1"/>
    </source>
</evidence>
<dbReference type="InterPro" id="IPR003594">
    <property type="entry name" value="HATPase_dom"/>
</dbReference>
<dbReference type="Gene3D" id="3.30.565.10">
    <property type="entry name" value="Histidine kinase-like ATPase, C-terminal domain"/>
    <property type="match status" value="1"/>
</dbReference>
<evidence type="ECO:0000256" key="2">
    <source>
        <dbReference type="ARBA" id="ARBA00012438"/>
    </source>
</evidence>
<feature type="transmembrane region" description="Helical" evidence="10">
    <location>
        <begin position="77"/>
        <end position="96"/>
    </location>
</feature>
<comment type="catalytic activity">
    <reaction evidence="1">
        <text>ATP + protein L-histidine = ADP + protein N-phospho-L-histidine.</text>
        <dbReference type="EC" id="2.7.13.3"/>
    </reaction>
</comment>
<dbReference type="GO" id="GO:0016301">
    <property type="term" value="F:kinase activity"/>
    <property type="evidence" value="ECO:0007669"/>
    <property type="project" value="UniProtKB-KW"/>
</dbReference>
<keyword evidence="13" id="KW-1185">Reference proteome</keyword>
<proteinExistence type="predicted"/>
<feature type="transmembrane region" description="Helical" evidence="10">
    <location>
        <begin position="176"/>
        <end position="199"/>
    </location>
</feature>
<keyword evidence="4" id="KW-0808">Transferase</keyword>
<dbReference type="Gene3D" id="1.20.5.1930">
    <property type="match status" value="1"/>
</dbReference>
<evidence type="ECO:0000256" key="7">
    <source>
        <dbReference type="ARBA" id="ARBA00022840"/>
    </source>
</evidence>
<evidence type="ECO:0000256" key="1">
    <source>
        <dbReference type="ARBA" id="ARBA00000085"/>
    </source>
</evidence>
<dbReference type="CDD" id="cd16917">
    <property type="entry name" value="HATPase_UhpB-NarQ-NarX-like"/>
    <property type="match status" value="1"/>
</dbReference>
<feature type="transmembrane region" description="Helical" evidence="10">
    <location>
        <begin position="50"/>
        <end position="71"/>
    </location>
</feature>
<comment type="caution">
    <text evidence="12">The sequence shown here is derived from an EMBL/GenBank/DDBJ whole genome shotgun (WGS) entry which is preliminary data.</text>
</comment>
<dbReference type="EC" id="2.7.13.3" evidence="2"/>
<keyword evidence="10" id="KW-0472">Membrane</keyword>
<evidence type="ECO:0000256" key="8">
    <source>
        <dbReference type="ARBA" id="ARBA00023012"/>
    </source>
</evidence>
<feature type="transmembrane region" description="Helical" evidence="10">
    <location>
        <begin position="103"/>
        <end position="121"/>
    </location>
</feature>
<feature type="compositionally biased region" description="Polar residues" evidence="9">
    <location>
        <begin position="1"/>
        <end position="13"/>
    </location>
</feature>
<dbReference type="PANTHER" id="PTHR24421">
    <property type="entry name" value="NITRATE/NITRITE SENSOR PROTEIN NARX-RELATED"/>
    <property type="match status" value="1"/>
</dbReference>